<dbReference type="InterPro" id="IPR036770">
    <property type="entry name" value="Ankyrin_rpt-contain_sf"/>
</dbReference>
<keyword evidence="1" id="KW-0677">Repeat</keyword>
<organism evidence="5 6">
    <name type="scientific">Orbilia javanica</name>
    <dbReference type="NCBI Taxonomy" id="47235"/>
    <lineage>
        <taxon>Eukaryota</taxon>
        <taxon>Fungi</taxon>
        <taxon>Dikarya</taxon>
        <taxon>Ascomycota</taxon>
        <taxon>Pezizomycotina</taxon>
        <taxon>Orbiliomycetes</taxon>
        <taxon>Orbiliales</taxon>
        <taxon>Orbiliaceae</taxon>
        <taxon>Orbilia</taxon>
    </lineage>
</organism>
<dbReference type="PROSITE" id="PS50088">
    <property type="entry name" value="ANK_REPEAT"/>
    <property type="match status" value="3"/>
</dbReference>
<proteinExistence type="predicted"/>
<dbReference type="Gene3D" id="1.25.40.20">
    <property type="entry name" value="Ankyrin repeat-containing domain"/>
    <property type="match status" value="2"/>
</dbReference>
<feature type="compositionally biased region" description="Polar residues" evidence="3">
    <location>
        <begin position="462"/>
        <end position="478"/>
    </location>
</feature>
<evidence type="ECO:0000259" key="4">
    <source>
        <dbReference type="Pfam" id="PF24883"/>
    </source>
</evidence>
<feature type="region of interest" description="Disordered" evidence="3">
    <location>
        <begin position="215"/>
        <end position="261"/>
    </location>
</feature>
<gene>
    <name evidence="5" type="ORF">TWF718_006232</name>
</gene>
<dbReference type="InterPro" id="IPR056884">
    <property type="entry name" value="NPHP3-like_N"/>
</dbReference>
<dbReference type="PANTHER" id="PTHR10039:SF14">
    <property type="entry name" value="NACHT DOMAIN-CONTAINING PROTEIN"/>
    <property type="match status" value="1"/>
</dbReference>
<dbReference type="InterPro" id="IPR002110">
    <property type="entry name" value="Ankyrin_rpt"/>
</dbReference>
<protein>
    <recommendedName>
        <fullName evidence="4">Nephrocystin 3-like N-terminal domain-containing protein</fullName>
    </recommendedName>
</protein>
<feature type="repeat" description="ANK" evidence="2">
    <location>
        <begin position="1281"/>
        <end position="1313"/>
    </location>
</feature>
<feature type="repeat" description="ANK" evidence="2">
    <location>
        <begin position="1248"/>
        <end position="1280"/>
    </location>
</feature>
<feature type="repeat" description="ANK" evidence="2">
    <location>
        <begin position="1343"/>
        <end position="1375"/>
    </location>
</feature>
<dbReference type="SMART" id="SM00248">
    <property type="entry name" value="ANK"/>
    <property type="match status" value="7"/>
</dbReference>
<sequence length="1391" mass="158306">MATGQETKQQIYDLAGECEGLFGDLLSVLSRTSEKDCRIVQEHQQRFERWSGYLGVFAAPQASLDSRLKSTPDIRDLVVQLLEVLKRNIRNSLKFESARAAPRLEDDGSISKTRVSEQFGTARSPISPATQAALDGIRGVIDRLHRLGTAIRKAPTSNLVFRVKKFARKDSEDHTFFEHIALLIVKGLYPNIRDSLARQLARSISFRRQRLLYQRQHQKNLTDRRQPRSEPKFELPIEPARHDETPRPEPEVVHEKHQTQNTIGASTVTYPSAIDIVNFRPNIVEMVKPVEVASAPPTVTSIAHNNPYPPPPKIQDGEEHCQCNWCFREIEVPYEKGQWRHVWRSHFKEDLEPYVCISEQCGEQPVYFAYQRNWRKHMDEFHTIEWIQEIHKHTVWYCDLNQHEYQEFSSSREFHEHLMESHSDLTPKQLDMMERRNVLSIPRGPNICPLCSQDISILDTEPNQVQPSSHHNSLTSIHPNKPKRKPIFHVPEGLIDSDEEQHPDRANTDPSSSEKTSLGIVERPQARVNHIKLATHVAGHLKSLAFTSLRYFGDESTSAESQEAALGVEAEELSSQGQHSDHYFDLDSSLSFEDVALDQRIPAGEEAGTGAGSEQNLSDTLQISPTKQQVEEVSLDMARVTQVLQMLDRSSKRNRKDIYPDRCPGTCEWFTSHLLFQYWIKGGPPLLWLSANPGCGKSVLAKYLVDSGLEPAKSRTICSFFFNDNLEDQRSFTTALCCILSQLFRTEPTLLSRTIVEQLEIIGRGYRFGGSFDRLWDVLLTAAEDKDGGEIICVLDAIDECKSDERARFIRKLHELYSTETKSNLKFFFTSRPSLEIESGLLSPMMYGRPLIHIRGEDDDELKKISREVNIFTNAGVGYIGQKLELTKIEQTLLSKRLKEIPNSTFLWVRIVQDFIEKDIGSGISTTMATLDLPKTLYEAYERILSTSQGHDFWKVKLKSLLHIIIAAEQPLTLRQTMLALTFKHDRQPHDHPMASQSEDDFRNRIRYLCGLVTVIDSRVYLLHNTIKEFLIQDVYIDSQGSPGHSGRNATWQGSIRLEESHKVLANICIRYLLSPKPDSLTEDLLMDEDINHDEFLDYSAQHWIIHLKRSRPLHPEFGNKSTLKILKLCDTTSKHCLSWLKIYWASTGTDFPERITTLMVASYFGFTSAVKFLVQAAPRFSFGADDRSIDRELNATDDRYQRSALSWAAENGHDGVVKELLEPRTLHEDIFSFGRIGRTGLDSRDIYLRTPLTYAVRNEHMSVVSQLLGAGARIDLEDHDGETPLSYAISSGNENIVKKLLKHSSRIINTELLFSAVKRGQEKIVKVLLETAGVSPNIKDSGGWTPLQWATKNGNETIIQLLVERDANVEVQSINDDRPYTDAGSGVDIT</sequence>
<reference evidence="5 6" key="1">
    <citation type="submission" date="2019-10" db="EMBL/GenBank/DDBJ databases">
        <authorList>
            <person name="Palmer J.M."/>
        </authorList>
    </citation>
    <scope>NUCLEOTIDE SEQUENCE [LARGE SCALE GENOMIC DNA]</scope>
    <source>
        <strain evidence="5 6">TWF718</strain>
    </source>
</reference>
<evidence type="ECO:0000256" key="1">
    <source>
        <dbReference type="ARBA" id="ARBA00022737"/>
    </source>
</evidence>
<dbReference type="SUPFAM" id="SSF48403">
    <property type="entry name" value="Ankyrin repeat"/>
    <property type="match status" value="1"/>
</dbReference>
<dbReference type="PANTHER" id="PTHR10039">
    <property type="entry name" value="AMELOGENIN"/>
    <property type="match status" value="1"/>
</dbReference>
<dbReference type="Pfam" id="PF24883">
    <property type="entry name" value="NPHP3_N"/>
    <property type="match status" value="1"/>
</dbReference>
<feature type="domain" description="Nephrocystin 3-like N-terminal" evidence="4">
    <location>
        <begin position="665"/>
        <end position="832"/>
    </location>
</feature>
<dbReference type="PROSITE" id="PS50297">
    <property type="entry name" value="ANK_REP_REGION"/>
    <property type="match status" value="3"/>
</dbReference>
<dbReference type="EMBL" id="JAVHNR010000003">
    <property type="protein sequence ID" value="KAK6348438.1"/>
    <property type="molecule type" value="Genomic_DNA"/>
</dbReference>
<name>A0AAN8MQX8_9PEZI</name>
<dbReference type="SUPFAM" id="SSF52540">
    <property type="entry name" value="P-loop containing nucleoside triphosphate hydrolases"/>
    <property type="match status" value="1"/>
</dbReference>
<accession>A0AAN8MQX8</accession>
<comment type="caution">
    <text evidence="5">The sequence shown here is derived from an EMBL/GenBank/DDBJ whole genome shotgun (WGS) entry which is preliminary data.</text>
</comment>
<dbReference type="Pfam" id="PF12796">
    <property type="entry name" value="Ank_2"/>
    <property type="match status" value="3"/>
</dbReference>
<feature type="compositionally biased region" description="Basic and acidic residues" evidence="3">
    <location>
        <begin position="220"/>
        <end position="258"/>
    </location>
</feature>
<keyword evidence="2" id="KW-0040">ANK repeat</keyword>
<evidence type="ECO:0000313" key="6">
    <source>
        <dbReference type="Proteomes" id="UP001313282"/>
    </source>
</evidence>
<dbReference type="InterPro" id="IPR027417">
    <property type="entry name" value="P-loop_NTPase"/>
</dbReference>
<dbReference type="Proteomes" id="UP001313282">
    <property type="component" value="Unassembled WGS sequence"/>
</dbReference>
<evidence type="ECO:0000256" key="3">
    <source>
        <dbReference type="SAM" id="MobiDB-lite"/>
    </source>
</evidence>
<evidence type="ECO:0000256" key="2">
    <source>
        <dbReference type="PROSITE-ProRule" id="PRU00023"/>
    </source>
</evidence>
<keyword evidence="6" id="KW-1185">Reference proteome</keyword>
<evidence type="ECO:0000313" key="5">
    <source>
        <dbReference type="EMBL" id="KAK6348438.1"/>
    </source>
</evidence>
<feature type="region of interest" description="Disordered" evidence="3">
    <location>
        <begin position="462"/>
        <end position="523"/>
    </location>
</feature>
<dbReference type="Gene3D" id="3.40.50.300">
    <property type="entry name" value="P-loop containing nucleotide triphosphate hydrolases"/>
    <property type="match status" value="1"/>
</dbReference>